<gene>
    <name evidence="3" type="ORF">A6X21_13840</name>
</gene>
<reference evidence="3 4" key="1">
    <citation type="submission" date="2016-05" db="EMBL/GenBank/DDBJ databases">
        <title>Genomic and physiological characterization of Planctopirus sp. isolated from fresh water lake.</title>
        <authorList>
            <person name="Subhash Y."/>
            <person name="Ramana C."/>
        </authorList>
    </citation>
    <scope>NUCLEOTIDE SEQUENCE [LARGE SCALE GENOMIC DNA]</scope>
    <source>
        <strain evidence="3 4">JC280</strain>
    </source>
</reference>
<evidence type="ECO:0000313" key="3">
    <source>
        <dbReference type="EMBL" id="ODA27955.1"/>
    </source>
</evidence>
<keyword evidence="3" id="KW-0378">Hydrolase</keyword>
<dbReference type="SUPFAM" id="SSF51556">
    <property type="entry name" value="Metallo-dependent hydrolases"/>
    <property type="match status" value="1"/>
</dbReference>
<sequence length="304" mass="34186">MVANSTSSDTDFPIIDTHQHLWDLDLFELRWLKKDPQALAAAQPLGKSHRPHDYEAAAKGLGIVKSIYMEVDVVFEQQTQEVEYVTALCKDPQNLMCGAVVSGCPGTPGFEKWVTYLSKNRWIKGVRRVLHADDTPRGTCTQPEFIRSMQQLGQHNLSFDFCIRPGELKDAALVAKACPETRFILDHCGNMPVHGASPELRNLWQDGLKALADQENVVCKISGIVASTQDENWRPADLKPVIETTIETFGIHRVMFASDWPVCTTRSSLGRWISALKEIVTHRSIEQQRRLFHDNALAFYGLAD</sequence>
<keyword evidence="4" id="KW-1185">Reference proteome</keyword>
<feature type="domain" description="Amidohydrolase-related" evidence="2">
    <location>
        <begin position="15"/>
        <end position="302"/>
    </location>
</feature>
<dbReference type="InterPro" id="IPR032466">
    <property type="entry name" value="Metal_Hydrolase"/>
</dbReference>
<accession>A0A1C3E3Y1</accession>
<dbReference type="PANTHER" id="PTHR43569">
    <property type="entry name" value="AMIDOHYDROLASE"/>
    <property type="match status" value="1"/>
</dbReference>
<proteinExistence type="inferred from homology"/>
<dbReference type="Gene3D" id="3.20.20.140">
    <property type="entry name" value="Metal-dependent hydrolases"/>
    <property type="match status" value="1"/>
</dbReference>
<dbReference type="AlphaFoldDB" id="A0A1C3E3Y1"/>
<name>A0A1C3E3Y1_9PLAN</name>
<dbReference type="Proteomes" id="UP000094828">
    <property type="component" value="Unassembled WGS sequence"/>
</dbReference>
<evidence type="ECO:0000256" key="1">
    <source>
        <dbReference type="ARBA" id="ARBA00038310"/>
    </source>
</evidence>
<dbReference type="InterPro" id="IPR052350">
    <property type="entry name" value="Metallo-dep_Lactonases"/>
</dbReference>
<protein>
    <submittedName>
        <fullName evidence="3">Amidohydrolase</fullName>
    </submittedName>
</protein>
<dbReference type="InterPro" id="IPR006680">
    <property type="entry name" value="Amidohydro-rel"/>
</dbReference>
<evidence type="ECO:0000259" key="2">
    <source>
        <dbReference type="Pfam" id="PF04909"/>
    </source>
</evidence>
<comment type="similarity">
    <text evidence="1">Belongs to the metallo-dependent hydrolases superfamily.</text>
</comment>
<comment type="caution">
    <text evidence="3">The sequence shown here is derived from an EMBL/GenBank/DDBJ whole genome shotgun (WGS) entry which is preliminary data.</text>
</comment>
<dbReference type="OrthoDB" id="5450317at2"/>
<dbReference type="PANTHER" id="PTHR43569:SF2">
    <property type="entry name" value="AMIDOHYDROLASE-RELATED DOMAIN-CONTAINING PROTEIN"/>
    <property type="match status" value="1"/>
</dbReference>
<dbReference type="Pfam" id="PF04909">
    <property type="entry name" value="Amidohydro_2"/>
    <property type="match status" value="1"/>
</dbReference>
<dbReference type="EMBL" id="LYDR01000158">
    <property type="protein sequence ID" value="ODA27955.1"/>
    <property type="molecule type" value="Genomic_DNA"/>
</dbReference>
<dbReference type="GO" id="GO:0016787">
    <property type="term" value="F:hydrolase activity"/>
    <property type="evidence" value="ECO:0007669"/>
    <property type="project" value="UniProtKB-KW"/>
</dbReference>
<evidence type="ECO:0000313" key="4">
    <source>
        <dbReference type="Proteomes" id="UP000094828"/>
    </source>
</evidence>
<organism evidence="3 4">
    <name type="scientific">Planctopirus hydrillae</name>
    <dbReference type="NCBI Taxonomy" id="1841610"/>
    <lineage>
        <taxon>Bacteria</taxon>
        <taxon>Pseudomonadati</taxon>
        <taxon>Planctomycetota</taxon>
        <taxon>Planctomycetia</taxon>
        <taxon>Planctomycetales</taxon>
        <taxon>Planctomycetaceae</taxon>
        <taxon>Planctopirus</taxon>
    </lineage>
</organism>
<dbReference type="STRING" id="1841610.A6X21_13840"/>